<organism evidence="6 7">
    <name type="scientific">Acanthamoeba castellanii (strain ATCC 30010 / Neff)</name>
    <dbReference type="NCBI Taxonomy" id="1257118"/>
    <lineage>
        <taxon>Eukaryota</taxon>
        <taxon>Amoebozoa</taxon>
        <taxon>Discosea</taxon>
        <taxon>Longamoebia</taxon>
        <taxon>Centramoebida</taxon>
        <taxon>Acanthamoebidae</taxon>
        <taxon>Acanthamoeba</taxon>
    </lineage>
</organism>
<dbReference type="EMBL" id="KB008036">
    <property type="protein sequence ID" value="ELR14997.1"/>
    <property type="molecule type" value="Genomic_DNA"/>
</dbReference>
<dbReference type="InterPro" id="IPR000629">
    <property type="entry name" value="RNA-helicase_DEAD-box_CS"/>
</dbReference>
<dbReference type="AlphaFoldDB" id="L8GQ09"/>
<dbReference type="RefSeq" id="XP_004337010.1">
    <property type="nucleotide sequence ID" value="XM_004336962.1"/>
</dbReference>
<name>L8GQ09_ACACF</name>
<dbReference type="OrthoDB" id="6432355at2759"/>
<dbReference type="PROSITE" id="PS51192">
    <property type="entry name" value="HELICASE_ATP_BIND_1"/>
    <property type="match status" value="1"/>
</dbReference>
<dbReference type="KEGG" id="acan:ACA1_211510"/>
<feature type="domain" description="Helicase ATP-binding" evidence="5">
    <location>
        <begin position="35"/>
        <end position="209"/>
    </location>
</feature>
<accession>L8GQ09</accession>
<dbReference type="GO" id="GO:0003676">
    <property type="term" value="F:nucleic acid binding"/>
    <property type="evidence" value="ECO:0007669"/>
    <property type="project" value="InterPro"/>
</dbReference>
<dbReference type="VEuPathDB" id="AmoebaDB:ACA1_211510"/>
<dbReference type="SUPFAM" id="SSF52540">
    <property type="entry name" value="P-loop containing nucleoside triphosphate hydrolases"/>
    <property type="match status" value="1"/>
</dbReference>
<keyword evidence="3 6" id="KW-0347">Helicase</keyword>
<evidence type="ECO:0000313" key="7">
    <source>
        <dbReference type="Proteomes" id="UP000011083"/>
    </source>
</evidence>
<protein>
    <submittedName>
        <fullName evidence="6">DEAD/DEAH box helicase domain containing protein</fullName>
    </submittedName>
</protein>
<sequence length="219" mass="24197">MKAKDGLELSEELQRGIAAYGVPEHELTFLQRRAIARLAEGKDVVVHAGGGRGKTIAMVVGILQRIAAQGKDSVQVLLVLPTRELAQGTDHIVRSLGAHMDIRTQLIVGGVQQARNYKQMLRELASVQVVVSTPGRMLDAIIRGGMDPEQVRMLVLDEADETMSRGFEEVVDDMIKVLPRDIQIAMFTCTMHPECTRVAQEYMSQHVSADEKKPKADTR</sequence>
<dbReference type="GO" id="GO:0016787">
    <property type="term" value="F:hydrolase activity"/>
    <property type="evidence" value="ECO:0007669"/>
    <property type="project" value="UniProtKB-KW"/>
</dbReference>
<evidence type="ECO:0000313" key="6">
    <source>
        <dbReference type="EMBL" id="ELR14997.1"/>
    </source>
</evidence>
<evidence type="ECO:0000259" key="5">
    <source>
        <dbReference type="PROSITE" id="PS51192"/>
    </source>
</evidence>
<dbReference type="InterPro" id="IPR027417">
    <property type="entry name" value="P-loop_NTPase"/>
</dbReference>
<proteinExistence type="predicted"/>
<keyword evidence="7" id="KW-1185">Reference proteome</keyword>
<dbReference type="STRING" id="1257118.L8GQ09"/>
<evidence type="ECO:0000256" key="1">
    <source>
        <dbReference type="ARBA" id="ARBA00022741"/>
    </source>
</evidence>
<keyword evidence="2" id="KW-0378">Hydrolase</keyword>
<keyword evidence="4" id="KW-0067">ATP-binding</keyword>
<dbReference type="GO" id="GO:0005829">
    <property type="term" value="C:cytosol"/>
    <property type="evidence" value="ECO:0007669"/>
    <property type="project" value="TreeGrafter"/>
</dbReference>
<dbReference type="GO" id="GO:0005524">
    <property type="term" value="F:ATP binding"/>
    <property type="evidence" value="ECO:0007669"/>
    <property type="project" value="UniProtKB-KW"/>
</dbReference>
<dbReference type="SMART" id="SM00487">
    <property type="entry name" value="DEXDc"/>
    <property type="match status" value="1"/>
</dbReference>
<dbReference type="PROSITE" id="PS00039">
    <property type="entry name" value="DEAD_ATP_HELICASE"/>
    <property type="match status" value="1"/>
</dbReference>
<gene>
    <name evidence="6" type="ORF">ACA1_211510</name>
</gene>
<dbReference type="GeneID" id="14915831"/>
<keyword evidence="1" id="KW-0547">Nucleotide-binding</keyword>
<dbReference type="Gene3D" id="3.40.50.300">
    <property type="entry name" value="P-loop containing nucleotide triphosphate hydrolases"/>
    <property type="match status" value="1"/>
</dbReference>
<evidence type="ECO:0000256" key="3">
    <source>
        <dbReference type="ARBA" id="ARBA00022806"/>
    </source>
</evidence>
<dbReference type="InterPro" id="IPR014001">
    <property type="entry name" value="Helicase_ATP-bd"/>
</dbReference>
<dbReference type="PANTHER" id="PTHR47959">
    <property type="entry name" value="ATP-DEPENDENT RNA HELICASE RHLE-RELATED"/>
    <property type="match status" value="1"/>
</dbReference>
<dbReference type="OMA" id="ITHHELM"/>
<dbReference type="InterPro" id="IPR011545">
    <property type="entry name" value="DEAD/DEAH_box_helicase_dom"/>
</dbReference>
<dbReference type="PANTHER" id="PTHR47959:SF1">
    <property type="entry name" value="ATP-DEPENDENT RNA HELICASE DBPA"/>
    <property type="match status" value="1"/>
</dbReference>
<dbReference type="InterPro" id="IPR050079">
    <property type="entry name" value="DEAD_box_RNA_helicase"/>
</dbReference>
<dbReference type="Pfam" id="PF00270">
    <property type="entry name" value="DEAD"/>
    <property type="match status" value="1"/>
</dbReference>
<reference evidence="6 7" key="1">
    <citation type="journal article" date="2013" name="Genome Biol.">
        <title>Genome of Acanthamoeba castellanii highlights extensive lateral gene transfer and early evolution of tyrosine kinase signaling.</title>
        <authorList>
            <person name="Clarke M."/>
            <person name="Lohan A.J."/>
            <person name="Liu B."/>
            <person name="Lagkouvardos I."/>
            <person name="Roy S."/>
            <person name="Zafar N."/>
            <person name="Bertelli C."/>
            <person name="Schilde C."/>
            <person name="Kianianmomeni A."/>
            <person name="Burglin T.R."/>
            <person name="Frech C."/>
            <person name="Turcotte B."/>
            <person name="Kopec K.O."/>
            <person name="Synnott J.M."/>
            <person name="Choo C."/>
            <person name="Paponov I."/>
            <person name="Finkler A."/>
            <person name="Soon Heng Tan C."/>
            <person name="Hutchins A.P."/>
            <person name="Weinmeier T."/>
            <person name="Rattei T."/>
            <person name="Chu J.S."/>
            <person name="Gimenez G."/>
            <person name="Irimia M."/>
            <person name="Rigden D.J."/>
            <person name="Fitzpatrick D.A."/>
            <person name="Lorenzo-Morales J."/>
            <person name="Bateman A."/>
            <person name="Chiu C.H."/>
            <person name="Tang P."/>
            <person name="Hegemann P."/>
            <person name="Fromm H."/>
            <person name="Raoult D."/>
            <person name="Greub G."/>
            <person name="Miranda-Saavedra D."/>
            <person name="Chen N."/>
            <person name="Nash P."/>
            <person name="Ginger M.L."/>
            <person name="Horn M."/>
            <person name="Schaap P."/>
            <person name="Caler L."/>
            <person name="Loftus B."/>
        </authorList>
    </citation>
    <scope>NUCLEOTIDE SEQUENCE [LARGE SCALE GENOMIC DNA]</scope>
    <source>
        <strain evidence="6 7">Neff</strain>
    </source>
</reference>
<evidence type="ECO:0000256" key="2">
    <source>
        <dbReference type="ARBA" id="ARBA00022801"/>
    </source>
</evidence>
<dbReference type="GO" id="GO:0003724">
    <property type="term" value="F:RNA helicase activity"/>
    <property type="evidence" value="ECO:0007669"/>
    <property type="project" value="TreeGrafter"/>
</dbReference>
<evidence type="ECO:0000256" key="4">
    <source>
        <dbReference type="ARBA" id="ARBA00022840"/>
    </source>
</evidence>
<dbReference type="Proteomes" id="UP000011083">
    <property type="component" value="Unassembled WGS sequence"/>
</dbReference>